<proteinExistence type="predicted"/>
<name>A0A0K1PX42_9BACT</name>
<reference evidence="1 2" key="1">
    <citation type="submission" date="2015-08" db="EMBL/GenBank/DDBJ databases">
        <authorList>
            <person name="Babu N.S."/>
            <person name="Beckwith C.J."/>
            <person name="Beseler K.G."/>
            <person name="Brison A."/>
            <person name="Carone J.V."/>
            <person name="Caskin T.P."/>
            <person name="Diamond M."/>
            <person name="Durham M.E."/>
            <person name="Foxe J.M."/>
            <person name="Go M."/>
            <person name="Henderson B.A."/>
            <person name="Jones I.B."/>
            <person name="McGettigan J.A."/>
            <person name="Micheletti S.J."/>
            <person name="Nasrallah M.E."/>
            <person name="Ortiz D."/>
            <person name="Piller C.R."/>
            <person name="Privatt S.R."/>
            <person name="Schneider S.L."/>
            <person name="Sharp S."/>
            <person name="Smith T.C."/>
            <person name="Stanton J.D."/>
            <person name="Ullery H.E."/>
            <person name="Wilson R.J."/>
            <person name="Serrano M.G."/>
            <person name="Buck G."/>
            <person name="Lee V."/>
            <person name="Wang Y."/>
            <person name="Carvalho R."/>
            <person name="Voegtly L."/>
            <person name="Shi R."/>
            <person name="Duckworth R."/>
            <person name="Johnson A."/>
            <person name="Loviza R."/>
            <person name="Walstead R."/>
            <person name="Shah Z."/>
            <person name="Kiflezghi M."/>
            <person name="Wade K."/>
            <person name="Ball S.L."/>
            <person name="Bradley K.W."/>
            <person name="Asai D.J."/>
            <person name="Bowman C.A."/>
            <person name="Russell D.A."/>
            <person name="Pope W.H."/>
            <person name="Jacobs-Sera D."/>
            <person name="Hendrix R.W."/>
            <person name="Hatfull G.F."/>
        </authorList>
    </citation>
    <scope>NUCLEOTIDE SEQUENCE [LARGE SCALE GENOMIC DNA]</scope>
    <source>
        <strain evidence="1 2">DSM 27648</strain>
    </source>
</reference>
<accession>A0A0K1PX42</accession>
<dbReference type="KEGG" id="llu:AKJ09_04757"/>
<dbReference type="Proteomes" id="UP000064967">
    <property type="component" value="Chromosome"/>
</dbReference>
<dbReference type="EMBL" id="CP012333">
    <property type="protein sequence ID" value="AKU98093.1"/>
    <property type="molecule type" value="Genomic_DNA"/>
</dbReference>
<keyword evidence="2" id="KW-1185">Reference proteome</keyword>
<evidence type="ECO:0000313" key="1">
    <source>
        <dbReference type="EMBL" id="AKU98093.1"/>
    </source>
</evidence>
<evidence type="ECO:0000313" key="2">
    <source>
        <dbReference type="Proteomes" id="UP000064967"/>
    </source>
</evidence>
<sequence>MRGMSLDASREPRELMPFAAGFEAAAAFLEAAEREALRRALAID</sequence>
<dbReference type="STRING" id="1391654.AKJ09_04757"/>
<dbReference type="AlphaFoldDB" id="A0A0K1PX42"/>
<gene>
    <name evidence="1" type="ORF">AKJ09_04757</name>
</gene>
<protein>
    <submittedName>
        <fullName evidence="1">Uncharacterized protein</fullName>
    </submittedName>
</protein>
<organism evidence="1 2">
    <name type="scientific">Labilithrix luteola</name>
    <dbReference type="NCBI Taxonomy" id="1391654"/>
    <lineage>
        <taxon>Bacteria</taxon>
        <taxon>Pseudomonadati</taxon>
        <taxon>Myxococcota</taxon>
        <taxon>Polyangia</taxon>
        <taxon>Polyangiales</taxon>
        <taxon>Labilitrichaceae</taxon>
        <taxon>Labilithrix</taxon>
    </lineage>
</organism>